<keyword evidence="1" id="KW-0472">Membrane</keyword>
<dbReference type="InterPro" id="IPR011330">
    <property type="entry name" value="Glyco_hydro/deAcase_b/a-brl"/>
</dbReference>
<feature type="domain" description="NodB homology" evidence="2">
    <location>
        <begin position="73"/>
        <end position="264"/>
    </location>
</feature>
<feature type="transmembrane region" description="Helical" evidence="1">
    <location>
        <begin position="18"/>
        <end position="39"/>
    </location>
</feature>
<dbReference type="AlphaFoldDB" id="A0A9Q9CS28"/>
<keyword evidence="5" id="KW-1185">Reference proteome</keyword>
<dbReference type="SUPFAM" id="SSF88713">
    <property type="entry name" value="Glycoside hydrolase/deacetylase"/>
    <property type="match status" value="1"/>
</dbReference>
<protein>
    <submittedName>
        <fullName evidence="4">Polysaccharide deacetylase</fullName>
    </submittedName>
</protein>
<evidence type="ECO:0000313" key="4">
    <source>
        <dbReference type="EMBL" id="UUF08738.1"/>
    </source>
</evidence>
<evidence type="ECO:0000313" key="6">
    <source>
        <dbReference type="Proteomes" id="UP001058072"/>
    </source>
</evidence>
<reference evidence="4 5" key="1">
    <citation type="submission" date="2021-03" db="EMBL/GenBank/DDBJ databases">
        <title>Comparative Genomics and Metabolomics in the genus Turicibacter.</title>
        <authorList>
            <person name="Maki J."/>
            <person name="Looft T."/>
        </authorList>
    </citation>
    <scope>NUCLEOTIDE SEQUENCE</scope>
    <source>
        <strain evidence="4">ISU324</strain>
        <strain evidence="3 5">MMM721</strain>
    </source>
</reference>
<proteinExistence type="predicted"/>
<dbReference type="InterPro" id="IPR050248">
    <property type="entry name" value="Polysacc_deacetylase_ArnD"/>
</dbReference>
<dbReference type="Proteomes" id="UP001058072">
    <property type="component" value="Chromosome"/>
</dbReference>
<dbReference type="RefSeq" id="WP_147614343.1">
    <property type="nucleotide sequence ID" value="NZ_CP071249.1"/>
</dbReference>
<dbReference type="GO" id="GO:0005975">
    <property type="term" value="P:carbohydrate metabolic process"/>
    <property type="evidence" value="ECO:0007669"/>
    <property type="project" value="InterPro"/>
</dbReference>
<keyword evidence="1" id="KW-1133">Transmembrane helix</keyword>
<dbReference type="Proteomes" id="UP001058016">
    <property type="component" value="Chromosome"/>
</dbReference>
<name>A0A9Q9CS28_9FIRM</name>
<dbReference type="PANTHER" id="PTHR10587">
    <property type="entry name" value="GLYCOSYL TRANSFERASE-RELATED"/>
    <property type="match status" value="1"/>
</dbReference>
<dbReference type="GO" id="GO:0016810">
    <property type="term" value="F:hydrolase activity, acting on carbon-nitrogen (but not peptide) bonds"/>
    <property type="evidence" value="ECO:0007669"/>
    <property type="project" value="InterPro"/>
</dbReference>
<gene>
    <name evidence="3" type="ORF">J0J69_12405</name>
    <name evidence="4" type="ORF">J0J70_01555</name>
</gene>
<evidence type="ECO:0000259" key="2">
    <source>
        <dbReference type="PROSITE" id="PS51677"/>
    </source>
</evidence>
<keyword evidence="1" id="KW-0812">Transmembrane</keyword>
<evidence type="ECO:0000256" key="1">
    <source>
        <dbReference type="SAM" id="Phobius"/>
    </source>
</evidence>
<evidence type="ECO:0000313" key="5">
    <source>
        <dbReference type="Proteomes" id="UP001058016"/>
    </source>
</evidence>
<organism evidence="4 6">
    <name type="scientific">Turicibacter bilis</name>
    <dbReference type="NCBI Taxonomy" id="2735723"/>
    <lineage>
        <taxon>Bacteria</taxon>
        <taxon>Bacillati</taxon>
        <taxon>Bacillota</taxon>
        <taxon>Erysipelotrichia</taxon>
        <taxon>Erysipelotrichales</taxon>
        <taxon>Turicibacteraceae</taxon>
        <taxon>Turicibacter</taxon>
    </lineage>
</organism>
<dbReference type="CDD" id="cd10944">
    <property type="entry name" value="CE4_SmPgdA_like"/>
    <property type="match status" value="1"/>
</dbReference>
<dbReference type="EMBL" id="CP071249">
    <property type="protein sequence ID" value="UUF05819.1"/>
    <property type="molecule type" value="Genomic_DNA"/>
</dbReference>
<sequence>MGNYNRSYYSTKKQPSPLFYIVFSLVIVAIIVGGLFANLSQQRRHLTYNEQPVEQLTFEKTTPIKRWHNQEAKFVYLTFDDGPSNNASKIMDLLDQYNVKGTFFVLGTSISNNANSKELLQRMKDSGHYIGMHTMTHNYNHLYGENGPANFVAELKEEQALIEEITGGFKSELCRAPYGTGGGTFKPEHIKDLNEAGFKCWDWDVDSLDWKYTDANQVFENVQHYTELRKDATNLVVLFHEKNSTLEVLPRVIEYYQSLGYEFLPYNPEQHFTRNFFHSDEI</sequence>
<dbReference type="EMBL" id="CP071250">
    <property type="protein sequence ID" value="UUF08738.1"/>
    <property type="molecule type" value="Genomic_DNA"/>
</dbReference>
<dbReference type="PROSITE" id="PS51677">
    <property type="entry name" value="NODB"/>
    <property type="match status" value="1"/>
</dbReference>
<dbReference type="PANTHER" id="PTHR10587:SF125">
    <property type="entry name" value="POLYSACCHARIDE DEACETYLASE YHEN-RELATED"/>
    <property type="match status" value="1"/>
</dbReference>
<dbReference type="Pfam" id="PF01522">
    <property type="entry name" value="Polysacc_deac_1"/>
    <property type="match status" value="1"/>
</dbReference>
<accession>A0A9Q9CS28</accession>
<dbReference type="Gene3D" id="3.20.20.370">
    <property type="entry name" value="Glycoside hydrolase/deacetylase"/>
    <property type="match status" value="1"/>
</dbReference>
<dbReference type="InterPro" id="IPR002509">
    <property type="entry name" value="NODB_dom"/>
</dbReference>
<evidence type="ECO:0000313" key="3">
    <source>
        <dbReference type="EMBL" id="UUF05819.1"/>
    </source>
</evidence>